<keyword evidence="5" id="KW-0812">Transmembrane</keyword>
<evidence type="ECO:0000256" key="5">
    <source>
        <dbReference type="ARBA" id="ARBA00022692"/>
    </source>
</evidence>
<evidence type="ECO:0000256" key="7">
    <source>
        <dbReference type="ARBA" id="ARBA00023237"/>
    </source>
</evidence>
<protein>
    <submittedName>
        <fullName evidence="8">Type I secretion outer membrane protein, TolC family</fullName>
    </submittedName>
</protein>
<dbReference type="STRING" id="754477.Q7C_2291"/>
<dbReference type="GO" id="GO:0015562">
    <property type="term" value="F:efflux transmembrane transporter activity"/>
    <property type="evidence" value="ECO:0007669"/>
    <property type="project" value="InterPro"/>
</dbReference>
<dbReference type="PATRIC" id="fig|754477.3.peg.2258"/>
<accession>I1YKI2</accession>
<dbReference type="Gene3D" id="1.20.1600.10">
    <property type="entry name" value="Outer membrane efflux proteins (OEP)"/>
    <property type="match status" value="1"/>
</dbReference>
<dbReference type="AlphaFoldDB" id="I1YKI2"/>
<dbReference type="KEGG" id="mec:Q7C_2291"/>
<evidence type="ECO:0000256" key="4">
    <source>
        <dbReference type="ARBA" id="ARBA00022452"/>
    </source>
</evidence>
<evidence type="ECO:0000256" key="1">
    <source>
        <dbReference type="ARBA" id="ARBA00004442"/>
    </source>
</evidence>
<dbReference type="InterPro" id="IPR003423">
    <property type="entry name" value="OMP_efflux"/>
</dbReference>
<dbReference type="GO" id="GO:0009279">
    <property type="term" value="C:cell outer membrane"/>
    <property type="evidence" value="ECO:0007669"/>
    <property type="project" value="UniProtKB-SubCell"/>
</dbReference>
<dbReference type="Proteomes" id="UP000009145">
    <property type="component" value="Chromosome"/>
</dbReference>
<dbReference type="eggNOG" id="COG1538">
    <property type="taxonomic scope" value="Bacteria"/>
</dbReference>
<keyword evidence="6" id="KW-0472">Membrane</keyword>
<dbReference type="Pfam" id="PF02321">
    <property type="entry name" value="OEP"/>
    <property type="match status" value="2"/>
</dbReference>
<evidence type="ECO:0000313" key="8">
    <source>
        <dbReference type="EMBL" id="AFJ03425.1"/>
    </source>
</evidence>
<dbReference type="InterPro" id="IPR010130">
    <property type="entry name" value="T1SS_OMP_TolC"/>
</dbReference>
<proteinExistence type="inferred from homology"/>
<gene>
    <name evidence="8" type="ordered locus">Q7C_2291</name>
</gene>
<dbReference type="PANTHER" id="PTHR30026">
    <property type="entry name" value="OUTER MEMBRANE PROTEIN TOLC"/>
    <property type="match status" value="1"/>
</dbReference>
<keyword evidence="9" id="KW-1185">Reference proteome</keyword>
<reference evidence="8 9" key="1">
    <citation type="journal article" date="2012" name="J. Bacteriol.">
        <title>Complete genome sequences of Methylophaga sp. strain JAM1 and Methylophaga sp. strain JAM7.</title>
        <authorList>
            <person name="Villeneuve C."/>
            <person name="Martineau C."/>
            <person name="Mauffrey F."/>
            <person name="Villemur R."/>
        </authorList>
    </citation>
    <scope>NUCLEOTIDE SEQUENCE [LARGE SCALE GENOMIC DNA]</scope>
    <source>
        <strain evidence="8 9">JAM7</strain>
    </source>
</reference>
<comment type="subcellular location">
    <subcellularLocation>
        <location evidence="1">Cell outer membrane</location>
    </subcellularLocation>
</comment>
<name>I1YKI2_METFJ</name>
<keyword evidence="7" id="KW-0998">Cell outer membrane</keyword>
<sequence>MAQDLVAIYQQVELSDPRLLIGHQNYQIGEARQRQALGELLPQANFSSSLTSTEREVDDLDSFEQFGGERYAISVRQPLFNMERFRSWQRAKSVTEQFGYKRDDTVAKVRLDTIERYFQYLKAKDELNLITEDKADTKLRLEQTQALFDKNLVRITELLEVQSSLDLLEAQEISAEQTLEMARESLIEITGQPVSYVAQLREETNFARPEMSVDELLDRAMLHNPALNALGSEIDAAKKNIQSKRAQHLPTVNLELSKQETDIGFDNTQTPKSDSEVISLSINVPIYSGGVTSARVEESARQLVVSQATLDQTRREIIKELKDMFFGMRSTLRQIEATDKAITSASKSLEAMNRGFELGMSTISDVLDAQKELLSAKRSHQQARYDYVITRARLAFLSGGMDEQVMAEINSWLD</sequence>
<dbReference type="PANTHER" id="PTHR30026:SF20">
    <property type="entry name" value="OUTER MEMBRANE PROTEIN TOLC"/>
    <property type="match status" value="1"/>
</dbReference>
<comment type="similarity">
    <text evidence="2">Belongs to the outer membrane factor (OMF) (TC 1.B.17) family.</text>
</comment>
<dbReference type="InterPro" id="IPR051906">
    <property type="entry name" value="TolC-like"/>
</dbReference>
<keyword evidence="3" id="KW-0813">Transport</keyword>
<organism evidence="8 9">
    <name type="scientific">Methylophaga frappieri (strain ATCC BAA-2434 / DSM 25690 / JAM7)</name>
    <dbReference type="NCBI Taxonomy" id="754477"/>
    <lineage>
        <taxon>Bacteria</taxon>
        <taxon>Pseudomonadati</taxon>
        <taxon>Pseudomonadota</taxon>
        <taxon>Gammaproteobacteria</taxon>
        <taxon>Thiotrichales</taxon>
        <taxon>Piscirickettsiaceae</taxon>
        <taxon>Methylophaga</taxon>
    </lineage>
</organism>
<dbReference type="NCBIfam" id="TIGR01844">
    <property type="entry name" value="type_I_sec_TolC"/>
    <property type="match status" value="1"/>
</dbReference>
<dbReference type="SUPFAM" id="SSF56954">
    <property type="entry name" value="Outer membrane efflux proteins (OEP)"/>
    <property type="match status" value="1"/>
</dbReference>
<dbReference type="GO" id="GO:1990281">
    <property type="term" value="C:efflux pump complex"/>
    <property type="evidence" value="ECO:0007669"/>
    <property type="project" value="TreeGrafter"/>
</dbReference>
<dbReference type="EMBL" id="CP003380">
    <property type="protein sequence ID" value="AFJ03425.1"/>
    <property type="molecule type" value="Genomic_DNA"/>
</dbReference>
<evidence type="ECO:0000256" key="2">
    <source>
        <dbReference type="ARBA" id="ARBA00007613"/>
    </source>
</evidence>
<evidence type="ECO:0000256" key="3">
    <source>
        <dbReference type="ARBA" id="ARBA00022448"/>
    </source>
</evidence>
<dbReference type="GO" id="GO:0015288">
    <property type="term" value="F:porin activity"/>
    <property type="evidence" value="ECO:0007669"/>
    <property type="project" value="TreeGrafter"/>
</dbReference>
<dbReference type="HOGENOM" id="CLU_012817_0_2_6"/>
<keyword evidence="4" id="KW-1134">Transmembrane beta strand</keyword>
<evidence type="ECO:0000313" key="9">
    <source>
        <dbReference type="Proteomes" id="UP000009145"/>
    </source>
</evidence>
<evidence type="ECO:0000256" key="6">
    <source>
        <dbReference type="ARBA" id="ARBA00023136"/>
    </source>
</evidence>